<proteinExistence type="predicted"/>
<organism evidence="2 3">
    <name type="scientific">Candidatus Kutchimonas denitrificans</name>
    <dbReference type="NCBI Taxonomy" id="3056748"/>
    <lineage>
        <taxon>Bacteria</taxon>
        <taxon>Pseudomonadati</taxon>
        <taxon>Gemmatimonadota</taxon>
        <taxon>Gemmatimonadia</taxon>
        <taxon>Candidatus Palauibacterales</taxon>
        <taxon>Candidatus Palauibacteraceae</taxon>
        <taxon>Candidatus Kutchimonas</taxon>
    </lineage>
</organism>
<evidence type="ECO:0000313" key="3">
    <source>
        <dbReference type="Proteomes" id="UP000702544"/>
    </source>
</evidence>
<protein>
    <recommendedName>
        <fullName evidence="4">HEAT repeat domain-containing protein</fullName>
    </recommendedName>
</protein>
<sequence>MTARSIVANALAATLLASAMPASAQEPDSLLDKLRSPDWRMRDRALAELNFRRPNSIPPGVASEAIALLEREATQPRPQVEGEGYGEYLLSLIKFVLSFEDPASLRGMALLGIETSRRVQEFVASHGSESLPYLDEAWQKGRRNLRHAVMDTWAVMLSSHPDRLSRDERLEIMHRLLDAASEHPLAFAWAADIADLVVAMPVLERIAANEQFEIVSRRAQRVLTELQPRRRAQTRQAIGVELSDWLAAICRDTRSGPRQETCESVDGHLARARRLVKAGDGHAAARALRTFADRVSSAREAGVLTDFEAALLTGNATYLAERLEG</sequence>
<gene>
    <name evidence="2" type="ORF">GWO12_00605</name>
</gene>
<feature type="chain" id="PRO_5042245753" description="HEAT repeat domain-containing protein" evidence="1">
    <location>
        <begin position="25"/>
        <end position="325"/>
    </location>
</feature>
<dbReference type="Proteomes" id="UP000702544">
    <property type="component" value="Unassembled WGS sequence"/>
</dbReference>
<comment type="caution">
    <text evidence="2">The sequence shown here is derived from an EMBL/GenBank/DDBJ whole genome shotgun (WGS) entry which is preliminary data.</text>
</comment>
<feature type="signal peptide" evidence="1">
    <location>
        <begin position="1"/>
        <end position="24"/>
    </location>
</feature>
<evidence type="ECO:0008006" key="4">
    <source>
        <dbReference type="Google" id="ProtNLM"/>
    </source>
</evidence>
<accession>A0AAE5C9N4</accession>
<reference evidence="2 3" key="1">
    <citation type="submission" date="2020-01" db="EMBL/GenBank/DDBJ databases">
        <title>Genomes assembled from Gulf of Kutch pelagic sediment metagenomes.</title>
        <authorList>
            <person name="Chandrashekar M."/>
            <person name="Mahajan M.S."/>
            <person name="Dave K.J."/>
            <person name="Vatsa P."/>
            <person name="Nathani N.M."/>
        </authorList>
    </citation>
    <scope>NUCLEOTIDE SEQUENCE [LARGE SCALE GENOMIC DNA]</scope>
    <source>
        <strain evidence="2">KS3-K002</strain>
    </source>
</reference>
<dbReference type="EMBL" id="JAACAK010000002">
    <property type="protein sequence ID" value="NIR73607.1"/>
    <property type="molecule type" value="Genomic_DNA"/>
</dbReference>
<evidence type="ECO:0000313" key="2">
    <source>
        <dbReference type="EMBL" id="NIR73607.1"/>
    </source>
</evidence>
<keyword evidence="1" id="KW-0732">Signal</keyword>
<evidence type="ECO:0000256" key="1">
    <source>
        <dbReference type="SAM" id="SignalP"/>
    </source>
</evidence>
<name>A0AAE5C9N4_9BACT</name>
<dbReference type="AlphaFoldDB" id="A0AAE5C9N4"/>